<dbReference type="Proteomes" id="UP000034329">
    <property type="component" value="Unassembled WGS sequence"/>
</dbReference>
<comment type="caution">
    <text evidence="1">The sequence shown here is derived from an EMBL/GenBank/DDBJ whole genome shotgun (WGS) entry which is preliminary data.</text>
</comment>
<dbReference type="EMBL" id="LCLA01000021">
    <property type="protein sequence ID" value="KKU10090.1"/>
    <property type="molecule type" value="Genomic_DNA"/>
</dbReference>
<accession>A0A0G1QN94</accession>
<organism evidence="1 2">
    <name type="scientific">Candidatus Woesebacteria bacterium GW2011_GWB1_45_5</name>
    <dbReference type="NCBI Taxonomy" id="1618581"/>
    <lineage>
        <taxon>Bacteria</taxon>
        <taxon>Candidatus Woeseibacteriota</taxon>
    </lineage>
</organism>
<dbReference type="SUPFAM" id="SSF52540">
    <property type="entry name" value="P-loop containing nucleoside triphosphate hydrolases"/>
    <property type="match status" value="1"/>
</dbReference>
<gene>
    <name evidence="1" type="ORF">UX13_C0021G0020</name>
</gene>
<dbReference type="AlphaFoldDB" id="A0A0G1QN94"/>
<evidence type="ECO:0000313" key="1">
    <source>
        <dbReference type="EMBL" id="KKU10090.1"/>
    </source>
</evidence>
<dbReference type="InterPro" id="IPR027417">
    <property type="entry name" value="P-loop_NTPase"/>
</dbReference>
<reference evidence="1 2" key="1">
    <citation type="journal article" date="2015" name="Nature">
        <title>rRNA introns, odd ribosomes, and small enigmatic genomes across a large radiation of phyla.</title>
        <authorList>
            <person name="Brown C.T."/>
            <person name="Hug L.A."/>
            <person name="Thomas B.C."/>
            <person name="Sharon I."/>
            <person name="Castelle C.J."/>
            <person name="Singh A."/>
            <person name="Wilkins M.J."/>
            <person name="Williams K.H."/>
            <person name="Banfield J.F."/>
        </authorList>
    </citation>
    <scope>NUCLEOTIDE SEQUENCE [LARGE SCALE GENOMIC DNA]</scope>
</reference>
<proteinExistence type="predicted"/>
<sequence length="33" mass="3661">MLLAKNISKKIDGRDILKDISFSIESGEIISII</sequence>
<feature type="non-terminal residue" evidence="1">
    <location>
        <position position="33"/>
    </location>
</feature>
<name>A0A0G1QN94_9BACT</name>
<evidence type="ECO:0000313" key="2">
    <source>
        <dbReference type="Proteomes" id="UP000034329"/>
    </source>
</evidence>
<protein>
    <recommendedName>
        <fullName evidence="3">ABC transporter ATP-binding protein</fullName>
    </recommendedName>
</protein>
<evidence type="ECO:0008006" key="3">
    <source>
        <dbReference type="Google" id="ProtNLM"/>
    </source>
</evidence>